<protein>
    <submittedName>
        <fullName evidence="6">Transcriptional regulator</fullName>
    </submittedName>
</protein>
<organism evidence="6 7">
    <name type="scientific">Klebsiella michiganensis</name>
    <dbReference type="NCBI Taxonomy" id="1134687"/>
    <lineage>
        <taxon>Bacteria</taxon>
        <taxon>Pseudomonadati</taxon>
        <taxon>Pseudomonadota</taxon>
        <taxon>Gammaproteobacteria</taxon>
        <taxon>Enterobacterales</taxon>
        <taxon>Enterobacteriaceae</taxon>
        <taxon>Klebsiella/Raoultella group</taxon>
        <taxon>Klebsiella</taxon>
    </lineage>
</organism>
<dbReference type="PROSITE" id="PS50931">
    <property type="entry name" value="HTH_LYSR"/>
    <property type="match status" value="1"/>
</dbReference>
<dbReference type="PANTHER" id="PTHR30537">
    <property type="entry name" value="HTH-TYPE TRANSCRIPTIONAL REGULATOR"/>
    <property type="match status" value="1"/>
</dbReference>
<name>A0A2J4ZE46_9ENTR</name>
<dbReference type="Pfam" id="PF00126">
    <property type="entry name" value="HTH_1"/>
    <property type="match status" value="1"/>
</dbReference>
<dbReference type="GO" id="GO:0003700">
    <property type="term" value="F:DNA-binding transcription factor activity"/>
    <property type="evidence" value="ECO:0007669"/>
    <property type="project" value="InterPro"/>
</dbReference>
<feature type="domain" description="HTH lysR-type" evidence="5">
    <location>
        <begin position="1"/>
        <end position="61"/>
    </location>
</feature>
<dbReference type="AlphaFoldDB" id="A0A2J4ZE46"/>
<dbReference type="InterPro" id="IPR036388">
    <property type="entry name" value="WH-like_DNA-bd_sf"/>
</dbReference>
<evidence type="ECO:0000256" key="1">
    <source>
        <dbReference type="ARBA" id="ARBA00009437"/>
    </source>
</evidence>
<dbReference type="Gene3D" id="1.10.10.10">
    <property type="entry name" value="Winged helix-like DNA-binding domain superfamily/Winged helix DNA-binding domain"/>
    <property type="match status" value="1"/>
</dbReference>
<evidence type="ECO:0000256" key="2">
    <source>
        <dbReference type="ARBA" id="ARBA00023015"/>
    </source>
</evidence>
<dbReference type="InterPro" id="IPR058163">
    <property type="entry name" value="LysR-type_TF_proteobact-type"/>
</dbReference>
<dbReference type="EMBL" id="PIET01000483">
    <property type="protein sequence ID" value="PLM61211.1"/>
    <property type="molecule type" value="Genomic_DNA"/>
</dbReference>
<dbReference type="GO" id="GO:0006351">
    <property type="term" value="P:DNA-templated transcription"/>
    <property type="evidence" value="ECO:0007669"/>
    <property type="project" value="TreeGrafter"/>
</dbReference>
<dbReference type="SUPFAM" id="SSF46785">
    <property type="entry name" value="Winged helix' DNA-binding domain"/>
    <property type="match status" value="1"/>
</dbReference>
<gene>
    <name evidence="6" type="ORF">CWM85_16395</name>
</gene>
<evidence type="ECO:0000256" key="4">
    <source>
        <dbReference type="ARBA" id="ARBA00023163"/>
    </source>
</evidence>
<reference evidence="6 7" key="1">
    <citation type="submission" date="2017-11" db="EMBL/GenBank/DDBJ databases">
        <authorList>
            <person name="Han C.G."/>
        </authorList>
    </citation>
    <scope>NUCLEOTIDE SEQUENCE [LARGE SCALE GENOMIC DNA]</scope>
    <source>
        <strain evidence="6 7">A2</strain>
    </source>
</reference>
<keyword evidence="2" id="KW-0805">Transcription regulation</keyword>
<dbReference type="Proteomes" id="UP000234661">
    <property type="component" value="Unassembled WGS sequence"/>
</dbReference>
<dbReference type="InterPro" id="IPR000847">
    <property type="entry name" value="LysR_HTH_N"/>
</dbReference>
<keyword evidence="4" id="KW-0804">Transcription</keyword>
<dbReference type="PANTHER" id="PTHR30537:SF5">
    <property type="entry name" value="HTH-TYPE TRANSCRIPTIONAL ACTIVATOR TTDR-RELATED"/>
    <property type="match status" value="1"/>
</dbReference>
<dbReference type="GO" id="GO:0043565">
    <property type="term" value="F:sequence-specific DNA binding"/>
    <property type="evidence" value="ECO:0007669"/>
    <property type="project" value="TreeGrafter"/>
</dbReference>
<evidence type="ECO:0000259" key="5">
    <source>
        <dbReference type="PROSITE" id="PS50931"/>
    </source>
</evidence>
<reference evidence="6 7" key="2">
    <citation type="submission" date="2018-01" db="EMBL/GenBank/DDBJ databases">
        <title>Genomic study of Klebsiella pneumoniae.</title>
        <authorList>
            <person name="Yang Y."/>
            <person name="Bicalho R."/>
        </authorList>
    </citation>
    <scope>NUCLEOTIDE SEQUENCE [LARGE SCALE GENOMIC DNA]</scope>
    <source>
        <strain evidence="6 7">A2</strain>
    </source>
</reference>
<keyword evidence="3" id="KW-0238">DNA-binding</keyword>
<evidence type="ECO:0000256" key="3">
    <source>
        <dbReference type="ARBA" id="ARBA00023125"/>
    </source>
</evidence>
<feature type="non-terminal residue" evidence="6">
    <location>
        <position position="98"/>
    </location>
</feature>
<dbReference type="FunFam" id="1.10.10.10:FF:000001">
    <property type="entry name" value="LysR family transcriptional regulator"/>
    <property type="match status" value="1"/>
</dbReference>
<accession>A0A2J4ZE46</accession>
<dbReference type="InterPro" id="IPR036390">
    <property type="entry name" value="WH_DNA-bd_sf"/>
</dbReference>
<proteinExistence type="inferred from homology"/>
<comment type="caution">
    <text evidence="6">The sequence shown here is derived from an EMBL/GenBank/DDBJ whole genome shotgun (WGS) entry which is preliminary data.</text>
</comment>
<comment type="similarity">
    <text evidence="1">Belongs to the LysR transcriptional regulatory family.</text>
</comment>
<evidence type="ECO:0000313" key="7">
    <source>
        <dbReference type="Proteomes" id="UP000234661"/>
    </source>
</evidence>
<evidence type="ECO:0000313" key="6">
    <source>
        <dbReference type="EMBL" id="PLM61211.1"/>
    </source>
</evidence>
<sequence>MNLSLLPDLALFVQIVEQGSFSAVARQAGATPSAISRSVSRLEQEIGCKLLHRTTRKLRLSDAGKMVYEHALEMLESARMAMDSASSTQAVAQGKLTL</sequence>